<accession>A0A9P4W8P6</accession>
<feature type="compositionally biased region" description="Low complexity" evidence="1">
    <location>
        <begin position="63"/>
        <end position="76"/>
    </location>
</feature>
<dbReference type="Proteomes" id="UP000801428">
    <property type="component" value="Unassembled WGS sequence"/>
</dbReference>
<comment type="caution">
    <text evidence="2">The sequence shown here is derived from an EMBL/GenBank/DDBJ whole genome shotgun (WGS) entry which is preliminary data.</text>
</comment>
<dbReference type="OrthoDB" id="3359339at2759"/>
<evidence type="ECO:0000313" key="2">
    <source>
        <dbReference type="EMBL" id="KAF2998198.1"/>
    </source>
</evidence>
<dbReference type="EMBL" id="SWKU01000020">
    <property type="protein sequence ID" value="KAF2998198.1"/>
    <property type="molecule type" value="Genomic_DNA"/>
</dbReference>
<gene>
    <name evidence="2" type="ORF">E8E13_004565</name>
</gene>
<proteinExistence type="predicted"/>
<name>A0A9P4W8P6_CURKU</name>
<evidence type="ECO:0000313" key="3">
    <source>
        <dbReference type="Proteomes" id="UP000801428"/>
    </source>
</evidence>
<evidence type="ECO:0000256" key="1">
    <source>
        <dbReference type="SAM" id="MobiDB-lite"/>
    </source>
</evidence>
<organism evidence="2 3">
    <name type="scientific">Curvularia kusanoi</name>
    <name type="common">Cochliobolus kusanoi</name>
    <dbReference type="NCBI Taxonomy" id="90978"/>
    <lineage>
        <taxon>Eukaryota</taxon>
        <taxon>Fungi</taxon>
        <taxon>Dikarya</taxon>
        <taxon>Ascomycota</taxon>
        <taxon>Pezizomycotina</taxon>
        <taxon>Dothideomycetes</taxon>
        <taxon>Pleosporomycetidae</taxon>
        <taxon>Pleosporales</taxon>
        <taxon>Pleosporineae</taxon>
        <taxon>Pleosporaceae</taxon>
        <taxon>Curvularia</taxon>
    </lineage>
</organism>
<sequence>MSAEYKGQNPLDIAKQAEKDLNSYENVHGTDPNTRAKPKNGITVSDSAWESGIDDGAARKFPGGSVLVGSAASGAGNNREIPESEGGGINPATGREYKAGDFEGGVGAPERRDASYSARHGGEPDADAPVRQGHGQTGRK</sequence>
<reference evidence="2" key="1">
    <citation type="submission" date="2019-04" db="EMBL/GenBank/DDBJ databases">
        <title>Sequencing of skin fungus with MAO and IRED activity.</title>
        <authorList>
            <person name="Marsaioli A.J."/>
            <person name="Bonatto J.M.C."/>
            <person name="Reis Junior O."/>
        </authorList>
    </citation>
    <scope>NUCLEOTIDE SEQUENCE</scope>
    <source>
        <strain evidence="2">30M1</strain>
    </source>
</reference>
<feature type="region of interest" description="Disordered" evidence="1">
    <location>
        <begin position="1"/>
        <end position="140"/>
    </location>
</feature>
<keyword evidence="3" id="KW-1185">Reference proteome</keyword>
<dbReference type="AlphaFoldDB" id="A0A9P4W8P6"/>
<protein>
    <submittedName>
        <fullName evidence="2">Uncharacterized protein</fullName>
    </submittedName>
</protein>